<reference evidence="4" key="1">
    <citation type="submission" date="2025-08" db="UniProtKB">
        <authorList>
            <consortium name="RefSeq"/>
        </authorList>
    </citation>
    <scope>IDENTIFICATION</scope>
</reference>
<evidence type="ECO:0000259" key="1">
    <source>
        <dbReference type="PROSITE" id="PS50181"/>
    </source>
</evidence>
<evidence type="ECO:0000259" key="2">
    <source>
        <dbReference type="PROSITE" id="PS51114"/>
    </source>
</evidence>
<keyword evidence="3" id="KW-1185">Reference proteome</keyword>
<evidence type="ECO:0000313" key="3">
    <source>
        <dbReference type="Proteomes" id="UP001652642"/>
    </source>
</evidence>
<organism evidence="3 4">
    <name type="scientific">Pogona vitticeps</name>
    <name type="common">central bearded dragon</name>
    <dbReference type="NCBI Taxonomy" id="103695"/>
    <lineage>
        <taxon>Eukaryota</taxon>
        <taxon>Metazoa</taxon>
        <taxon>Chordata</taxon>
        <taxon>Craniata</taxon>
        <taxon>Vertebrata</taxon>
        <taxon>Euteleostomi</taxon>
        <taxon>Lepidosauria</taxon>
        <taxon>Squamata</taxon>
        <taxon>Bifurcata</taxon>
        <taxon>Unidentata</taxon>
        <taxon>Episquamata</taxon>
        <taxon>Toxicofera</taxon>
        <taxon>Iguania</taxon>
        <taxon>Acrodonta</taxon>
        <taxon>Agamidae</taxon>
        <taxon>Amphibolurinae</taxon>
        <taxon>Pogona</taxon>
    </lineage>
</organism>
<name>A0ABM5EKD9_9SAUR</name>
<dbReference type="PANTHER" id="PTHR12125:SF12">
    <property type="entry name" value="F-BOX ONLY PROTEIN 6"/>
    <property type="match status" value="1"/>
</dbReference>
<dbReference type="PROSITE" id="PS50181">
    <property type="entry name" value="FBOX"/>
    <property type="match status" value="1"/>
</dbReference>
<dbReference type="InterPro" id="IPR001810">
    <property type="entry name" value="F-box_dom"/>
</dbReference>
<dbReference type="InterPro" id="IPR039752">
    <property type="entry name" value="F-box_only"/>
</dbReference>
<sequence length="297" mass="34469">MSQSGVKRWLRSFLRKKATIQDLPEEVLLDILSRVPKKDLILHCRLVCSLWRDLVDQPALWSRKCQHLGFNPAASGGPIQDWRTFYLHHSTPNLVKNPCGKENLDFWDLRRTSWMTISYNLPLFHKQIPCPPLDVEKCFVVAGPLIGQGVKSQRITLRDEGYSDRLMDETRPRIVVNDWFYVHWLGHVELCVKLLSADYEVLQECQLTGEHGSWCQVSHIFDDYPPGVRHIEVEHEASYYKSDVEITGTSITIDLEAPAPRERCPNPSTLPLQDSFYKTLRSLQQLFRQLFPERTVD</sequence>
<feature type="domain" description="F-box" evidence="1">
    <location>
        <begin position="17"/>
        <end position="64"/>
    </location>
</feature>
<dbReference type="InterPro" id="IPR007397">
    <property type="entry name" value="F-box-assoc_dom"/>
</dbReference>
<dbReference type="SMART" id="SM01198">
    <property type="entry name" value="FBA"/>
    <property type="match status" value="1"/>
</dbReference>
<feature type="domain" description="FBA" evidence="2">
    <location>
        <begin position="84"/>
        <end position="260"/>
    </location>
</feature>
<dbReference type="CDD" id="cd22168">
    <property type="entry name" value="F-box_FBXO6-like"/>
    <property type="match status" value="1"/>
</dbReference>
<dbReference type="SUPFAM" id="SSF81383">
    <property type="entry name" value="F-box domain"/>
    <property type="match status" value="1"/>
</dbReference>
<dbReference type="SUPFAM" id="SSF49785">
    <property type="entry name" value="Galactose-binding domain-like"/>
    <property type="match status" value="1"/>
</dbReference>
<protein>
    <submittedName>
        <fullName evidence="4">F-box only protein 44-like isoform X1</fullName>
    </submittedName>
</protein>
<gene>
    <name evidence="4" type="primary">LOC140701619</name>
</gene>
<dbReference type="PANTHER" id="PTHR12125">
    <property type="entry name" value="F-BOX ONLY PROTEIN 6-LIKE PROTEIN"/>
    <property type="match status" value="1"/>
</dbReference>
<accession>A0ABM5EKD9</accession>
<dbReference type="Gene3D" id="2.60.120.260">
    <property type="entry name" value="Galactose-binding domain-like"/>
    <property type="match status" value="1"/>
</dbReference>
<dbReference type="Proteomes" id="UP001652642">
    <property type="component" value="Chromosome 7"/>
</dbReference>
<dbReference type="SMART" id="SM00256">
    <property type="entry name" value="FBOX"/>
    <property type="match status" value="1"/>
</dbReference>
<dbReference type="InterPro" id="IPR008979">
    <property type="entry name" value="Galactose-bd-like_sf"/>
</dbReference>
<dbReference type="GeneID" id="140701619"/>
<dbReference type="RefSeq" id="XP_072833617.1">
    <property type="nucleotide sequence ID" value="XM_072977516.1"/>
</dbReference>
<dbReference type="InterPro" id="IPR036047">
    <property type="entry name" value="F-box-like_dom_sf"/>
</dbReference>
<dbReference type="Pfam" id="PF12937">
    <property type="entry name" value="F-box-like"/>
    <property type="match status" value="1"/>
</dbReference>
<dbReference type="Gene3D" id="1.20.1280.50">
    <property type="match status" value="1"/>
</dbReference>
<dbReference type="PROSITE" id="PS51114">
    <property type="entry name" value="FBA"/>
    <property type="match status" value="1"/>
</dbReference>
<evidence type="ECO:0000313" key="4">
    <source>
        <dbReference type="RefSeq" id="XP_072833617.1"/>
    </source>
</evidence>
<proteinExistence type="predicted"/>
<dbReference type="Pfam" id="PF04300">
    <property type="entry name" value="FBA"/>
    <property type="match status" value="1"/>
</dbReference>